<evidence type="ECO:0000313" key="1">
    <source>
        <dbReference type="EMBL" id="AYR23000.1"/>
    </source>
</evidence>
<sequence>MKLVNTPELRAHRRRITQAERLYVTFFQVQKGMARIQDGKLCLVDVAFLSPPLSSRYKAKKRLRQIRKTHPTAKIVSHTAAFDEEELDVRKEFKRSIK</sequence>
<dbReference type="Proteomes" id="UP000269199">
    <property type="component" value="Chromosome"/>
</dbReference>
<evidence type="ECO:0000313" key="2">
    <source>
        <dbReference type="Proteomes" id="UP000269199"/>
    </source>
</evidence>
<dbReference type="EMBL" id="CP024996">
    <property type="protein sequence ID" value="AYR23000.1"/>
    <property type="molecule type" value="Genomic_DNA"/>
</dbReference>
<protein>
    <submittedName>
        <fullName evidence="1">Uncharacterized protein</fullName>
    </submittedName>
</protein>
<accession>A0AAD0XFZ5</accession>
<dbReference type="AlphaFoldDB" id="A0AAD0XFZ5"/>
<name>A0AAD0XFZ5_9BURK</name>
<dbReference type="RefSeq" id="WP_061789279.1">
    <property type="nucleotide sequence ID" value="NZ_CP024996.1"/>
</dbReference>
<reference evidence="1 2" key="1">
    <citation type="submission" date="2017-11" db="EMBL/GenBank/DDBJ databases">
        <title>Complete genome sequence of Herbaspirillum rubrisubalbicans DSM 11543.</title>
        <authorList>
            <person name="Chen M."/>
            <person name="An Q."/>
        </authorList>
    </citation>
    <scope>NUCLEOTIDE SEQUENCE [LARGE SCALE GENOMIC DNA]</scope>
    <source>
        <strain evidence="1 2">DSM 11543</strain>
    </source>
</reference>
<gene>
    <name evidence="1" type="ORF">RC54_03825</name>
</gene>
<proteinExistence type="predicted"/>
<organism evidence="1 2">
    <name type="scientific">Herbaspirillum rubrisubalbicans</name>
    <dbReference type="NCBI Taxonomy" id="80842"/>
    <lineage>
        <taxon>Bacteria</taxon>
        <taxon>Pseudomonadati</taxon>
        <taxon>Pseudomonadota</taxon>
        <taxon>Betaproteobacteria</taxon>
        <taxon>Burkholderiales</taxon>
        <taxon>Oxalobacteraceae</taxon>
        <taxon>Herbaspirillum</taxon>
    </lineage>
</organism>